<dbReference type="GO" id="GO:0004070">
    <property type="term" value="F:aspartate carbamoyltransferase activity"/>
    <property type="evidence" value="ECO:0007669"/>
    <property type="project" value="UniProtKB-UniRule"/>
</dbReference>
<dbReference type="PANTHER" id="PTHR45753">
    <property type="entry name" value="ORNITHINE CARBAMOYLTRANSFERASE, MITOCHONDRIAL"/>
    <property type="match status" value="1"/>
</dbReference>
<comment type="pathway">
    <text evidence="1 7">Pyrimidine metabolism; UMP biosynthesis via de novo pathway; (S)-dihydroorotate from bicarbonate: step 2/3.</text>
</comment>
<evidence type="ECO:0000256" key="1">
    <source>
        <dbReference type="ARBA" id="ARBA00004852"/>
    </source>
</evidence>
<comment type="function">
    <text evidence="5 7">Catalyzes the condensation of carbamoyl phosphate and aspartate to form carbamoyl aspartate and inorganic phosphate, the committed step in the de novo pyrimidine nucleotide biosynthesis pathway.</text>
</comment>
<feature type="binding site" evidence="7">
    <location>
        <position position="266"/>
    </location>
    <ligand>
        <name>carbamoyl phosphate</name>
        <dbReference type="ChEBI" id="CHEBI:58228"/>
    </ligand>
</feature>
<feature type="binding site" evidence="7">
    <location>
        <position position="104"/>
    </location>
    <ligand>
        <name>carbamoyl phosphate</name>
        <dbReference type="ChEBI" id="CHEBI:58228"/>
    </ligand>
</feature>
<dbReference type="InterPro" id="IPR006131">
    <property type="entry name" value="Asp_carbamoyltransf_Asp/Orn-bd"/>
</dbReference>
<protein>
    <recommendedName>
        <fullName evidence="7">Aspartate carbamoyltransferase</fullName>
        <ecNumber evidence="7">2.1.3.2</ecNumber>
    </recommendedName>
    <alternativeName>
        <fullName evidence="7">Aspartate transcarbamylase</fullName>
        <shortName evidence="7">ATCase</shortName>
    </alternativeName>
</protein>
<dbReference type="GO" id="GO:0044205">
    <property type="term" value="P:'de novo' UMP biosynthetic process"/>
    <property type="evidence" value="ECO:0007669"/>
    <property type="project" value="UniProtKB-UniRule"/>
</dbReference>
<gene>
    <name evidence="7 10" type="primary">pyrB</name>
    <name evidence="10" type="ORF">ENV17_00100</name>
</gene>
<feature type="domain" description="Aspartate/ornithine carbamoyltransferase Asp/Orn-binding" evidence="8">
    <location>
        <begin position="152"/>
        <end position="301"/>
    </location>
</feature>
<dbReference type="InterPro" id="IPR006130">
    <property type="entry name" value="Asp/Orn_carbamoylTrfase"/>
</dbReference>
<dbReference type="PRINTS" id="PR00101">
    <property type="entry name" value="ATCASE"/>
</dbReference>
<feature type="binding site" evidence="7">
    <location>
        <position position="54"/>
    </location>
    <ligand>
        <name>carbamoyl phosphate</name>
        <dbReference type="ChEBI" id="CHEBI:58228"/>
    </ligand>
</feature>
<dbReference type="GO" id="GO:0006520">
    <property type="term" value="P:amino acid metabolic process"/>
    <property type="evidence" value="ECO:0007669"/>
    <property type="project" value="InterPro"/>
</dbReference>
<dbReference type="Pfam" id="PF00185">
    <property type="entry name" value="OTCace"/>
    <property type="match status" value="1"/>
</dbReference>
<feature type="binding site" evidence="7">
    <location>
        <position position="55"/>
    </location>
    <ligand>
        <name>carbamoyl phosphate</name>
        <dbReference type="ChEBI" id="CHEBI:58228"/>
    </ligand>
</feature>
<feature type="domain" description="Aspartate/ornithine carbamoyltransferase carbamoyl-P binding" evidence="9">
    <location>
        <begin position="5"/>
        <end position="144"/>
    </location>
</feature>
<dbReference type="SUPFAM" id="SSF53671">
    <property type="entry name" value="Aspartate/ornithine carbamoyltransferase"/>
    <property type="match status" value="1"/>
</dbReference>
<dbReference type="PROSITE" id="PS00097">
    <property type="entry name" value="CARBAMOYLTRANSFERASE"/>
    <property type="match status" value="1"/>
</dbReference>
<evidence type="ECO:0000256" key="4">
    <source>
        <dbReference type="ARBA" id="ARBA00022975"/>
    </source>
</evidence>
<keyword evidence="4 7" id="KW-0665">Pyrimidine biosynthesis</keyword>
<evidence type="ECO:0000256" key="5">
    <source>
        <dbReference type="ARBA" id="ARBA00043884"/>
    </source>
</evidence>
<dbReference type="NCBIfam" id="TIGR00670">
    <property type="entry name" value="asp_carb_tr"/>
    <property type="match status" value="1"/>
</dbReference>
<dbReference type="Pfam" id="PF02729">
    <property type="entry name" value="OTCace_N"/>
    <property type="match status" value="1"/>
</dbReference>
<organism evidence="10">
    <name type="scientific">Thermofilum pendens</name>
    <dbReference type="NCBI Taxonomy" id="2269"/>
    <lineage>
        <taxon>Archaea</taxon>
        <taxon>Thermoproteota</taxon>
        <taxon>Thermoprotei</taxon>
        <taxon>Thermofilales</taxon>
        <taxon>Thermofilaceae</taxon>
        <taxon>Thermofilum</taxon>
    </lineage>
</organism>
<proteinExistence type="inferred from homology"/>
<dbReference type="Gene3D" id="3.40.50.1370">
    <property type="entry name" value="Aspartate/ornithine carbamoyltransferase"/>
    <property type="match status" value="2"/>
</dbReference>
<name>A0A7C4B8E6_THEPE</name>
<comment type="caution">
    <text evidence="10">The sequence shown here is derived from an EMBL/GenBank/DDBJ whole genome shotgun (WGS) entry which is preliminary data.</text>
</comment>
<dbReference type="FunFam" id="3.40.50.1370:FF:000002">
    <property type="entry name" value="Aspartate carbamoyltransferase 2"/>
    <property type="match status" value="1"/>
</dbReference>
<dbReference type="InterPro" id="IPR006132">
    <property type="entry name" value="Asp/Orn_carbamoyltranf_P-bd"/>
</dbReference>
<evidence type="ECO:0000256" key="6">
    <source>
        <dbReference type="ARBA" id="ARBA00048859"/>
    </source>
</evidence>
<evidence type="ECO:0000313" key="10">
    <source>
        <dbReference type="EMBL" id="HGI42781.1"/>
    </source>
</evidence>
<dbReference type="GO" id="GO:0016597">
    <property type="term" value="F:amino acid binding"/>
    <property type="evidence" value="ECO:0007669"/>
    <property type="project" value="InterPro"/>
</dbReference>
<accession>A0A7C4B8E6</accession>
<dbReference type="PRINTS" id="PR00100">
    <property type="entry name" value="AOTCASE"/>
</dbReference>
<dbReference type="EMBL" id="DTFI01000003">
    <property type="protein sequence ID" value="HGI42781.1"/>
    <property type="molecule type" value="Genomic_DNA"/>
</dbReference>
<sequence length="305" mass="34332">MLKGRDVISILDFSREDLERVFSLADEIRRDPKAFSEELKGYVMATAFFEPSTRTRLSFQTAMLRLGGSYIDLGELERSSVAKGENFADTIRMLDSYADVIVVRHRLEGAARYAAEIAEKPVINAGDGRKHHPTQAMLDFYAVRTVKGRVDGLTYGVLGDLRFGRAAASFILGLTLFNPRKVYLISPELLRARPEVLNVLRERGVGFEETSSLEEVIPKLDVLYVTRVQKERFPDPAEYERVRGSYVVNAATLRNAKEDLIILHPLPRVDELGFDVDATRHAKYFEQAALGVPVRMALLKLILKG</sequence>
<keyword evidence="3 7" id="KW-0808">Transferase</keyword>
<evidence type="ECO:0000256" key="2">
    <source>
        <dbReference type="ARBA" id="ARBA00008896"/>
    </source>
</evidence>
<evidence type="ECO:0000256" key="3">
    <source>
        <dbReference type="ARBA" id="ARBA00022679"/>
    </source>
</evidence>
<comment type="catalytic activity">
    <reaction evidence="6 7">
        <text>carbamoyl phosphate + L-aspartate = N-carbamoyl-L-aspartate + phosphate + H(+)</text>
        <dbReference type="Rhea" id="RHEA:20013"/>
        <dbReference type="ChEBI" id="CHEBI:15378"/>
        <dbReference type="ChEBI" id="CHEBI:29991"/>
        <dbReference type="ChEBI" id="CHEBI:32814"/>
        <dbReference type="ChEBI" id="CHEBI:43474"/>
        <dbReference type="ChEBI" id="CHEBI:58228"/>
        <dbReference type="EC" id="2.1.3.2"/>
    </reaction>
</comment>
<feature type="binding site" evidence="7">
    <location>
        <position position="267"/>
    </location>
    <ligand>
        <name>carbamoyl phosphate</name>
        <dbReference type="ChEBI" id="CHEBI:58228"/>
    </ligand>
</feature>
<feature type="binding site" evidence="7">
    <location>
        <position position="165"/>
    </location>
    <ligand>
        <name>L-aspartate</name>
        <dbReference type="ChEBI" id="CHEBI:29991"/>
    </ligand>
</feature>
<comment type="similarity">
    <text evidence="2 7">Belongs to the aspartate/ornithine carbamoyltransferase superfamily. ATCase family.</text>
</comment>
<feature type="binding site" evidence="7">
    <location>
        <position position="83"/>
    </location>
    <ligand>
        <name>L-aspartate</name>
        <dbReference type="ChEBI" id="CHEBI:29991"/>
    </ligand>
</feature>
<dbReference type="PANTHER" id="PTHR45753:SF6">
    <property type="entry name" value="ASPARTATE CARBAMOYLTRANSFERASE"/>
    <property type="match status" value="1"/>
</dbReference>
<dbReference type="UniPathway" id="UPA00070">
    <property type="reaction ID" value="UER00116"/>
</dbReference>
<dbReference type="AlphaFoldDB" id="A0A7C4B8E6"/>
<evidence type="ECO:0000259" key="8">
    <source>
        <dbReference type="Pfam" id="PF00185"/>
    </source>
</evidence>
<evidence type="ECO:0000256" key="7">
    <source>
        <dbReference type="HAMAP-Rule" id="MF_00001"/>
    </source>
</evidence>
<reference evidence="10" key="1">
    <citation type="journal article" date="2020" name="mSystems">
        <title>Genome- and Community-Level Interaction Insights into Carbon Utilization and Element Cycling Functions of Hydrothermarchaeota in Hydrothermal Sediment.</title>
        <authorList>
            <person name="Zhou Z."/>
            <person name="Liu Y."/>
            <person name="Xu W."/>
            <person name="Pan J."/>
            <person name="Luo Z.H."/>
            <person name="Li M."/>
        </authorList>
    </citation>
    <scope>NUCLEOTIDE SEQUENCE [LARGE SCALE GENOMIC DNA]</scope>
    <source>
        <strain evidence="10">SpSt-735</strain>
    </source>
</reference>
<dbReference type="EC" id="2.1.3.2" evidence="7"/>
<feature type="binding site" evidence="7">
    <location>
        <position position="227"/>
    </location>
    <ligand>
        <name>L-aspartate</name>
        <dbReference type="ChEBI" id="CHEBI:29991"/>
    </ligand>
</feature>
<dbReference type="InterPro" id="IPR002082">
    <property type="entry name" value="Asp_carbamoyltransf"/>
</dbReference>
<feature type="binding site" evidence="7">
    <location>
        <position position="132"/>
    </location>
    <ligand>
        <name>carbamoyl phosphate</name>
        <dbReference type="ChEBI" id="CHEBI:58228"/>
    </ligand>
</feature>
<dbReference type="NCBIfam" id="NF002032">
    <property type="entry name" value="PRK00856.1"/>
    <property type="match status" value="1"/>
</dbReference>
<evidence type="ECO:0000259" key="9">
    <source>
        <dbReference type="Pfam" id="PF02729"/>
    </source>
</evidence>
<dbReference type="GO" id="GO:0006207">
    <property type="term" value="P:'de novo' pyrimidine nucleobase biosynthetic process"/>
    <property type="evidence" value="ECO:0007669"/>
    <property type="project" value="InterPro"/>
</dbReference>
<dbReference type="InterPro" id="IPR036901">
    <property type="entry name" value="Asp/Orn_carbamoylTrfase_sf"/>
</dbReference>
<comment type="subunit">
    <text evidence="7">Heterooligomer of catalytic and regulatory chains.</text>
</comment>
<feature type="binding site" evidence="7">
    <location>
        <position position="135"/>
    </location>
    <ligand>
        <name>carbamoyl phosphate</name>
        <dbReference type="ChEBI" id="CHEBI:58228"/>
    </ligand>
</feature>
<dbReference type="HAMAP" id="MF_00001">
    <property type="entry name" value="Asp_carb_tr"/>
    <property type="match status" value="1"/>
</dbReference>